<organism evidence="1 2">
    <name type="scientific">Haloarcula saliterrae</name>
    <dbReference type="NCBI Taxonomy" id="2950534"/>
    <lineage>
        <taxon>Archaea</taxon>
        <taxon>Methanobacteriati</taxon>
        <taxon>Methanobacteriota</taxon>
        <taxon>Stenosarchaea group</taxon>
        <taxon>Halobacteria</taxon>
        <taxon>Halobacteriales</taxon>
        <taxon>Haloarculaceae</taxon>
        <taxon>Haloarcula</taxon>
    </lineage>
</organism>
<sequence>MKLNLRQDEHTVTDAPIDETGEIARVEVPGDRLVSINIEASADASYAVDVAAGKSPGTDDWFEGEVVYDQADVDDAQDIRDAFILGDRYLRIRVTDAAGAGETADVTIQGA</sequence>
<proteinExistence type="predicted"/>
<accession>A0ABU2F8G3</accession>
<gene>
    <name evidence="1" type="ORF">NDI56_03975</name>
</gene>
<dbReference type="Proteomes" id="UP001259659">
    <property type="component" value="Unassembled WGS sequence"/>
</dbReference>
<keyword evidence="2" id="KW-1185">Reference proteome</keyword>
<name>A0ABU2F8G3_9EURY</name>
<dbReference type="EMBL" id="JAMQON010000001">
    <property type="protein sequence ID" value="MDS0258568.1"/>
    <property type="molecule type" value="Genomic_DNA"/>
</dbReference>
<reference evidence="1 2" key="1">
    <citation type="submission" date="2022-06" db="EMBL/GenBank/DDBJ databases">
        <title>Haloarcula sp. a new haloarchaeum isolate from saline soil.</title>
        <authorList>
            <person name="Strakova D."/>
            <person name="Galisteo C."/>
            <person name="Sanchez-Porro C."/>
            <person name="Ventosa A."/>
        </authorList>
    </citation>
    <scope>NUCLEOTIDE SEQUENCE [LARGE SCALE GENOMIC DNA]</scope>
    <source>
        <strain evidence="1 2">S1CR25-12</strain>
    </source>
</reference>
<dbReference type="RefSeq" id="WP_310918132.1">
    <property type="nucleotide sequence ID" value="NZ_JAMQON010000001.1"/>
</dbReference>
<comment type="caution">
    <text evidence="1">The sequence shown here is derived from an EMBL/GenBank/DDBJ whole genome shotgun (WGS) entry which is preliminary data.</text>
</comment>
<evidence type="ECO:0000313" key="2">
    <source>
        <dbReference type="Proteomes" id="UP001259659"/>
    </source>
</evidence>
<evidence type="ECO:0000313" key="1">
    <source>
        <dbReference type="EMBL" id="MDS0258568.1"/>
    </source>
</evidence>
<protein>
    <submittedName>
        <fullName evidence="1">Uncharacterized protein</fullName>
    </submittedName>
</protein>